<evidence type="ECO:0000259" key="9">
    <source>
        <dbReference type="Pfam" id="PF05285"/>
    </source>
</evidence>
<keyword evidence="4" id="KW-0690">Ribosome biogenesis</keyword>
<sequence length="1211" mass="137050">MVKRKLAALEKVEADLPNLQQKIRRDSKSYIEDFRSQYYQYENHREIFMANPTSTEAGGIISLRDLIDFISHVADCYPDITKDFPQQLTDMLMQHHVVLGPELREKIVGSLVLLRKKEIIDSVTLLHTLFPILVSTPSKTLRQLLFQKILSDLRTSNSKSTNHKLNRAMQTVLFNLVTSDRTSPKALWAVKITRELWRRQIWTDAKTVEVMKEACLAQNEKVATGGVRFFLGGDKEREEMEDESSDDDGVDVAKLKHQVGINKKTKKKARQIEKAVATVKKKERKKRQPHALNFSALHLLHDSQGFAEELFSKHLQSSKSKLNLEQKLLVLQLVSRLIGLHKLTLVHFYSYFLKYLTPRQPSVTSFLASLAQATHNLVPPDELEPLIQKIANEFVNEASAGEVAAAGLNAIREICVRQPLAMNETLLQDLVLYKKSKNKGVMMAAKGLLGLYRDVGADMLKRRDRGKVASMALSAGEKKEIRFGEEAVGGIEGLELLAKWKEEERRKRRIEQGLPSDGEDDEDLAEEEAAGWANWEVEDDDSDDSEGWINVESDAEIELSDSDDDAPPSKKAKQATDETEKKEEETDPDKQWNKLATSRILTPADLAKLAELRSQAAVDSLLNSRSKRTQKVQEAINRHIDEPLTAAEIEGLASLSKGKLTREEKIAHAKESKTDRDEFKSKTARKKERKEADGKSTTNKEKARKKNFLMTLGKARSKNKRSLVETRAVLKAHHDRKKRGGRRGNTVAGKLNQAMEFCFINNNAPLDRRLQKLVRHHAMKGKNTGKIIRPRGLKRQQHKNDVELDRLTTEPNFLPNSPFPGTELTYFSPSLGPLTPSVRYLFYEFHYEVSKKLYPRVFCRQSKEIESSWFELVIGSPSVFHCAMAVTRARISQYQGYNAQSLESNAHFLQALRLLRNDLESNSKPQDSSIAVAISLAIYANLSGSYSESRIHLQGLKRMLELRPGGLAMLCQKAPEVGNKIRRTDLELALMTGTPILFGSQKLTTPVPPYIAPLYEQKPCVTLPDSLSEASSEVRSAMMDVLALCSFAGSAQLSAFQYQDLVISICQRLSDYAPLNDERPVQPLDDVCQLGLLAFMSTFLSRPREVNPTYFTLLSDLFRRRLEIFDNILTYGQPDNDPSLSLWLLFIYAVSSPRYEECCQADSFVGRHILELATTLTLEMWEDVAAHLTMYPWVAAFHDGPSKKLWNAVYK</sequence>
<keyword evidence="5" id="KW-0653">Protein transport</keyword>
<organism evidence="12">
    <name type="scientific">Talaromyces marneffei PM1</name>
    <dbReference type="NCBI Taxonomy" id="1077442"/>
    <lineage>
        <taxon>Eukaryota</taxon>
        <taxon>Fungi</taxon>
        <taxon>Dikarya</taxon>
        <taxon>Ascomycota</taxon>
        <taxon>Pezizomycotina</taxon>
        <taxon>Eurotiomycetes</taxon>
        <taxon>Eurotiomycetidae</taxon>
        <taxon>Eurotiales</taxon>
        <taxon>Trichocomaceae</taxon>
        <taxon>Talaromyces</taxon>
        <taxon>Talaromyces sect. Talaromyces</taxon>
    </lineage>
</organism>
<dbReference type="Pfam" id="PF08158">
    <property type="entry name" value="SDA1_HEAT"/>
    <property type="match status" value="1"/>
</dbReference>
<dbReference type="PANTHER" id="PTHR12730:SF0">
    <property type="entry name" value="PROTEIN SDA1 HOMOLOG"/>
    <property type="match status" value="1"/>
</dbReference>
<evidence type="ECO:0000256" key="5">
    <source>
        <dbReference type="ARBA" id="ARBA00022927"/>
    </source>
</evidence>
<evidence type="ECO:0000256" key="6">
    <source>
        <dbReference type="ARBA" id="ARBA00023242"/>
    </source>
</evidence>
<evidence type="ECO:0000259" key="10">
    <source>
        <dbReference type="Pfam" id="PF08158"/>
    </source>
</evidence>
<dbReference type="GO" id="GO:0000055">
    <property type="term" value="P:ribosomal large subunit export from nucleus"/>
    <property type="evidence" value="ECO:0007669"/>
    <property type="project" value="InterPro"/>
</dbReference>
<feature type="compositionally biased region" description="Basic and acidic residues" evidence="8">
    <location>
        <begin position="689"/>
        <end position="701"/>
    </location>
</feature>
<reference key="1">
    <citation type="journal article" date="2014" name="PLoS Genet.">
        <title>Signature Gene Expression Reveals Novel Clues to the Molecular Mechanisms of Dimorphic Transition in Penicillium marneffei.</title>
        <authorList>
            <person name="Yang E."/>
            <person name="Wang G."/>
            <person name="Cai J."/>
            <person name="Woo P.C."/>
            <person name="Lau S.K."/>
            <person name="Yuen K.-Y."/>
            <person name="Chow W.-N."/>
            <person name="Lin X."/>
        </authorList>
    </citation>
    <scope>NUCLEOTIDE SEQUENCE [LARGE SCALE GENOMIC DNA]</scope>
    <source>
        <strain>PM1</strain>
    </source>
</reference>
<dbReference type="GO" id="GO:0005730">
    <property type="term" value="C:nucleolus"/>
    <property type="evidence" value="ECO:0007669"/>
    <property type="project" value="TreeGrafter"/>
</dbReference>
<dbReference type="Pfam" id="PF05285">
    <property type="entry name" value="SDA1_dom"/>
    <property type="match status" value="1"/>
</dbReference>
<dbReference type="EMBL" id="JPOX01000011">
    <property type="protein sequence ID" value="KFX48603.1"/>
    <property type="molecule type" value="Genomic_DNA"/>
</dbReference>
<accession>A0A093XTL3</accession>
<name>A0A093XTL3_TALMA</name>
<keyword evidence="3" id="KW-0813">Transport</keyword>
<dbReference type="InterPro" id="IPR007949">
    <property type="entry name" value="SDA1_MD"/>
</dbReference>
<reference evidence="12" key="2">
    <citation type="journal article" date="2014" name="PLoS Genet.">
        <title>Signature gene expression reveals novel clues to the molecular mechanisms of dimorphic transition in Penicillium marneffei.</title>
        <authorList>
            <person name="Yang E."/>
            <person name="Wang G."/>
            <person name="Cai J."/>
            <person name="Woo P.C."/>
            <person name="Lau S.K."/>
            <person name="Yuen K.-Y."/>
            <person name="Chow W.-N."/>
            <person name="Lin X."/>
        </authorList>
    </citation>
    <scope>NUCLEOTIDE SEQUENCE</scope>
    <source>
        <strain evidence="12">PM1</strain>
    </source>
</reference>
<evidence type="ECO:0000256" key="1">
    <source>
        <dbReference type="ARBA" id="ARBA00004123"/>
    </source>
</evidence>
<dbReference type="Pfam" id="PF11951">
    <property type="entry name" value="Fungal_trans_2"/>
    <property type="match status" value="1"/>
</dbReference>
<feature type="region of interest" description="Disordered" evidence="8">
    <location>
        <begin position="663"/>
        <end position="705"/>
    </location>
</feature>
<dbReference type="AlphaFoldDB" id="A0A093XTL3"/>
<dbReference type="HOGENOM" id="CLU_270969_0_0_1"/>
<evidence type="ECO:0000256" key="2">
    <source>
        <dbReference type="ARBA" id="ARBA00005783"/>
    </source>
</evidence>
<keyword evidence="6" id="KW-0539">Nucleus</keyword>
<feature type="compositionally biased region" description="Acidic residues" evidence="8">
    <location>
        <begin position="553"/>
        <end position="566"/>
    </location>
</feature>
<feature type="compositionally biased region" description="Basic and acidic residues" evidence="8">
    <location>
        <begin position="663"/>
        <end position="681"/>
    </location>
</feature>
<evidence type="ECO:0000256" key="7">
    <source>
        <dbReference type="SAM" id="Coils"/>
    </source>
</evidence>
<feature type="domain" description="SDA1 N-terminal" evidence="10">
    <location>
        <begin position="69"/>
        <end position="437"/>
    </location>
</feature>
<evidence type="ECO:0000256" key="4">
    <source>
        <dbReference type="ARBA" id="ARBA00022517"/>
    </source>
</evidence>
<dbReference type="Pfam" id="PF21638">
    <property type="entry name" value="SDA1_C"/>
    <property type="match status" value="1"/>
</dbReference>
<evidence type="ECO:0000259" key="11">
    <source>
        <dbReference type="Pfam" id="PF21638"/>
    </source>
</evidence>
<comment type="subcellular location">
    <subcellularLocation>
        <location evidence="1">Nucleus</location>
    </subcellularLocation>
</comment>
<dbReference type="InterPro" id="IPR021858">
    <property type="entry name" value="Fun_TF"/>
</dbReference>
<feature type="compositionally biased region" description="Acidic residues" evidence="8">
    <location>
        <begin position="517"/>
        <end position="529"/>
    </location>
</feature>
<evidence type="ECO:0000256" key="3">
    <source>
        <dbReference type="ARBA" id="ARBA00022448"/>
    </source>
</evidence>
<protein>
    <submittedName>
        <fullName evidence="12">Protein sda1</fullName>
    </submittedName>
</protein>
<dbReference type="GO" id="GO:0042273">
    <property type="term" value="P:ribosomal large subunit biogenesis"/>
    <property type="evidence" value="ECO:0007669"/>
    <property type="project" value="InterPro"/>
</dbReference>
<feature type="compositionally biased region" description="Basic and acidic residues" evidence="8">
    <location>
        <begin position="574"/>
        <end position="592"/>
    </location>
</feature>
<keyword evidence="7" id="KW-0175">Coiled coil</keyword>
<feature type="coiled-coil region" evidence="7">
    <location>
        <begin position="2"/>
        <end position="29"/>
    </location>
</feature>
<gene>
    <name evidence="12" type="ORF">GQ26_0110110</name>
</gene>
<comment type="caution">
    <text evidence="12">The sequence shown here is derived from an EMBL/GenBank/DDBJ whole genome shotgun (WGS) entry which is preliminary data.</text>
</comment>
<feature type="region of interest" description="Disordered" evidence="8">
    <location>
        <begin position="511"/>
        <end position="598"/>
    </location>
</feature>
<comment type="similarity">
    <text evidence="2">Belongs to the SDA1 family.</text>
</comment>
<evidence type="ECO:0000313" key="12">
    <source>
        <dbReference type="EMBL" id="KFX48603.1"/>
    </source>
</evidence>
<feature type="domain" description="SDA1 middle" evidence="9">
    <location>
        <begin position="548"/>
        <end position="671"/>
    </location>
</feature>
<dbReference type="PANTHER" id="PTHR12730">
    <property type="entry name" value="HSDA/SDA1-RELATED"/>
    <property type="match status" value="1"/>
</dbReference>
<dbReference type="GO" id="GO:0015031">
    <property type="term" value="P:protein transport"/>
    <property type="evidence" value="ECO:0007669"/>
    <property type="project" value="UniProtKB-KW"/>
</dbReference>
<dbReference type="InterPro" id="IPR012977">
    <property type="entry name" value="SDA1_N"/>
</dbReference>
<evidence type="ECO:0000256" key="8">
    <source>
        <dbReference type="SAM" id="MobiDB-lite"/>
    </source>
</evidence>
<proteinExistence type="inferred from homology"/>
<dbReference type="InterPro" id="IPR027312">
    <property type="entry name" value="Sda1"/>
</dbReference>
<feature type="compositionally biased region" description="Acidic residues" evidence="8">
    <location>
        <begin position="536"/>
        <end position="546"/>
    </location>
</feature>
<feature type="domain" description="SDA1 C-terminal" evidence="11">
    <location>
        <begin position="695"/>
        <end position="740"/>
    </location>
</feature>
<dbReference type="InterPro" id="IPR048292">
    <property type="entry name" value="SDA1_C"/>
</dbReference>